<gene>
    <name evidence="3" type="ORF">C1H46_033118</name>
</gene>
<evidence type="ECO:0000313" key="3">
    <source>
        <dbReference type="EMBL" id="TQD81304.1"/>
    </source>
</evidence>
<proteinExistence type="predicted"/>
<sequence length="362" mass="41197">MAENNLNELIEKKLKFTNELQSLREKIEKEGVEAAVEKLVSLKQSLKEQERQELEIQFLSNSGLEAEVCRLEDQIANGVDSEDVPDELNCLLSEALAKIDLAKMELAARLRALLAVQRRIDEVPSQSELVQYECRLSELNAQIQGKLQQTRKYYATYNALLEIKELILKETSLLNSISSQFQEASSTTDGRMKLVNSMEGIIKGSQQETIFVLCQFLEGFNIAQTEYVIFFNLNSCSTSVHTFPPVLLVVLKVAAKSILQKLRKVQLGLQEEQKVCDSLKEKYVAANAKQRHCYSLLKAFKYLEKYNFRALSSSLATTTQMKNVQRMRYSEDILFRTSPKNEVFNHPHAIAYQSNALPAELI</sequence>
<dbReference type="STRING" id="106549.A0A540L4B2"/>
<dbReference type="AlphaFoldDB" id="A0A540L4B2"/>
<reference evidence="3 4" key="1">
    <citation type="journal article" date="2019" name="G3 (Bethesda)">
        <title>Sequencing of a Wild Apple (Malus baccata) Genome Unravels the Differences Between Cultivated and Wild Apple Species Regarding Disease Resistance and Cold Tolerance.</title>
        <authorList>
            <person name="Chen X."/>
        </authorList>
    </citation>
    <scope>NUCLEOTIDE SEQUENCE [LARGE SCALE GENOMIC DNA]</scope>
    <source>
        <strain evidence="4">cv. Shandingzi</strain>
        <tissue evidence="3">Leaves</tissue>
    </source>
</reference>
<evidence type="ECO:0000313" key="4">
    <source>
        <dbReference type="Proteomes" id="UP000315295"/>
    </source>
</evidence>
<keyword evidence="1" id="KW-0175">Coiled coil</keyword>
<evidence type="ECO:0000256" key="1">
    <source>
        <dbReference type="SAM" id="Coils"/>
    </source>
</evidence>
<accession>A0A540L4B2</accession>
<dbReference type="InterPro" id="IPR019159">
    <property type="entry name" value="CCDC93_CC"/>
</dbReference>
<organism evidence="3 4">
    <name type="scientific">Malus baccata</name>
    <name type="common">Siberian crab apple</name>
    <name type="synonym">Pyrus baccata</name>
    <dbReference type="NCBI Taxonomy" id="106549"/>
    <lineage>
        <taxon>Eukaryota</taxon>
        <taxon>Viridiplantae</taxon>
        <taxon>Streptophyta</taxon>
        <taxon>Embryophyta</taxon>
        <taxon>Tracheophyta</taxon>
        <taxon>Spermatophyta</taxon>
        <taxon>Magnoliopsida</taxon>
        <taxon>eudicotyledons</taxon>
        <taxon>Gunneridae</taxon>
        <taxon>Pentapetalae</taxon>
        <taxon>rosids</taxon>
        <taxon>fabids</taxon>
        <taxon>Rosales</taxon>
        <taxon>Rosaceae</taxon>
        <taxon>Amygdaloideae</taxon>
        <taxon>Maleae</taxon>
        <taxon>Malus</taxon>
    </lineage>
</organism>
<dbReference type="EMBL" id="VIEB01000771">
    <property type="protein sequence ID" value="TQD81304.1"/>
    <property type="molecule type" value="Genomic_DNA"/>
</dbReference>
<feature type="coiled-coil region" evidence="1">
    <location>
        <begin position="6"/>
        <end position="52"/>
    </location>
</feature>
<name>A0A540L4B2_MALBA</name>
<dbReference type="InterPro" id="IPR039116">
    <property type="entry name" value="CCDC93"/>
</dbReference>
<feature type="domain" description="CCDC93 coiled-coil" evidence="2">
    <location>
        <begin position="4"/>
        <end position="208"/>
    </location>
</feature>
<dbReference type="PANTHER" id="PTHR16441">
    <property type="entry name" value="FIDIPIDINE"/>
    <property type="match status" value="1"/>
</dbReference>
<dbReference type="PANTHER" id="PTHR16441:SF0">
    <property type="entry name" value="COILED-COIL DOMAIN-CONTAINING PROTEIN 93"/>
    <property type="match status" value="1"/>
</dbReference>
<evidence type="ECO:0000259" key="2">
    <source>
        <dbReference type="Pfam" id="PF09762"/>
    </source>
</evidence>
<comment type="caution">
    <text evidence="3">The sequence shown here is derived from an EMBL/GenBank/DDBJ whole genome shotgun (WGS) entry which is preliminary data.</text>
</comment>
<dbReference type="Proteomes" id="UP000315295">
    <property type="component" value="Unassembled WGS sequence"/>
</dbReference>
<dbReference type="Pfam" id="PF09762">
    <property type="entry name" value="CCDC93_CC"/>
    <property type="match status" value="1"/>
</dbReference>
<keyword evidence="4" id="KW-1185">Reference proteome</keyword>
<protein>
    <recommendedName>
        <fullName evidence="2">CCDC93 coiled-coil domain-containing protein</fullName>
    </recommendedName>
</protein>
<dbReference type="GO" id="GO:0006893">
    <property type="term" value="P:Golgi to plasma membrane transport"/>
    <property type="evidence" value="ECO:0007669"/>
    <property type="project" value="TreeGrafter"/>
</dbReference>